<organism evidence="5 6">
    <name type="scientific">Purpureocillium lilacinum</name>
    <name type="common">Paecilomyces lilacinus</name>
    <dbReference type="NCBI Taxonomy" id="33203"/>
    <lineage>
        <taxon>Eukaryota</taxon>
        <taxon>Fungi</taxon>
        <taxon>Dikarya</taxon>
        <taxon>Ascomycota</taxon>
        <taxon>Pezizomycotina</taxon>
        <taxon>Sordariomycetes</taxon>
        <taxon>Hypocreomycetidae</taxon>
        <taxon>Hypocreales</taxon>
        <taxon>Ophiocordycipitaceae</taxon>
        <taxon>Purpureocillium</taxon>
    </lineage>
</organism>
<feature type="transmembrane region" description="Helical" evidence="4">
    <location>
        <begin position="1569"/>
        <end position="1591"/>
    </location>
</feature>
<keyword evidence="4" id="KW-0472">Membrane</keyword>
<gene>
    <name evidence="5" type="ORF">PCL_02143</name>
</gene>
<feature type="compositionally biased region" description="Low complexity" evidence="3">
    <location>
        <begin position="1773"/>
        <end position="1785"/>
    </location>
</feature>
<protein>
    <recommendedName>
        <fullName evidence="7">Galactose oxidase/kelch, beta-propeller</fullName>
    </recommendedName>
</protein>
<evidence type="ECO:0000256" key="2">
    <source>
        <dbReference type="ARBA" id="ARBA00022737"/>
    </source>
</evidence>
<keyword evidence="2" id="KW-0677">Repeat</keyword>
<feature type="region of interest" description="Disordered" evidence="3">
    <location>
        <begin position="633"/>
        <end position="663"/>
    </location>
</feature>
<comment type="caution">
    <text evidence="5">The sequence shown here is derived from an EMBL/GenBank/DDBJ whole genome shotgun (WGS) entry which is preliminary data.</text>
</comment>
<proteinExistence type="predicted"/>
<feature type="region of interest" description="Disordered" evidence="3">
    <location>
        <begin position="552"/>
        <end position="580"/>
    </location>
</feature>
<dbReference type="PANTHER" id="PTHR46228">
    <property type="entry name" value="KELCH DOMAIN-CONTAINING PROTEIN"/>
    <property type="match status" value="1"/>
</dbReference>
<dbReference type="Gene3D" id="2.120.10.80">
    <property type="entry name" value="Kelch-type beta propeller"/>
    <property type="match status" value="1"/>
</dbReference>
<keyword evidence="4" id="KW-1133">Transmembrane helix</keyword>
<feature type="compositionally biased region" description="Low complexity" evidence="3">
    <location>
        <begin position="1702"/>
        <end position="1717"/>
    </location>
</feature>
<dbReference type="Proteomes" id="UP000245956">
    <property type="component" value="Unassembled WGS sequence"/>
</dbReference>
<evidence type="ECO:0000313" key="6">
    <source>
        <dbReference type="Proteomes" id="UP000245956"/>
    </source>
</evidence>
<feature type="region of interest" description="Disordered" evidence="3">
    <location>
        <begin position="1700"/>
        <end position="1819"/>
    </location>
</feature>
<evidence type="ECO:0000256" key="4">
    <source>
        <dbReference type="SAM" id="Phobius"/>
    </source>
</evidence>
<feature type="region of interest" description="Disordered" evidence="3">
    <location>
        <begin position="714"/>
        <end position="736"/>
    </location>
</feature>
<feature type="compositionally biased region" description="Basic and acidic residues" evidence="3">
    <location>
        <begin position="553"/>
        <end position="562"/>
    </location>
</feature>
<feature type="compositionally biased region" description="Polar residues" evidence="3">
    <location>
        <begin position="1720"/>
        <end position="1732"/>
    </location>
</feature>
<reference evidence="5 6" key="1">
    <citation type="journal article" date="2016" name="Front. Microbiol.">
        <title>Genome and transcriptome sequences reveal the specific parasitism of the nematophagous Purpureocillium lilacinum 36-1.</title>
        <authorList>
            <person name="Xie J."/>
            <person name="Li S."/>
            <person name="Mo C."/>
            <person name="Xiao X."/>
            <person name="Peng D."/>
            <person name="Wang G."/>
            <person name="Xiao Y."/>
        </authorList>
    </citation>
    <scope>NUCLEOTIDE SEQUENCE [LARGE SCALE GENOMIC DNA]</scope>
    <source>
        <strain evidence="5 6">36-1</strain>
    </source>
</reference>
<evidence type="ECO:0000256" key="3">
    <source>
        <dbReference type="SAM" id="MobiDB-lite"/>
    </source>
</evidence>
<feature type="region of interest" description="Disordered" evidence="3">
    <location>
        <begin position="1"/>
        <end position="20"/>
    </location>
</feature>
<dbReference type="PANTHER" id="PTHR46228:SF2">
    <property type="entry name" value="KELCH REPEAT PROTEIN (AFU_ORTHOLOGUE AFUA_4G14350)"/>
    <property type="match status" value="1"/>
</dbReference>
<dbReference type="InterPro" id="IPR015915">
    <property type="entry name" value="Kelch-typ_b-propeller"/>
</dbReference>
<dbReference type="SUPFAM" id="SSF117281">
    <property type="entry name" value="Kelch motif"/>
    <property type="match status" value="1"/>
</dbReference>
<evidence type="ECO:0008006" key="7">
    <source>
        <dbReference type="Google" id="ProtNLM"/>
    </source>
</evidence>
<evidence type="ECO:0000313" key="5">
    <source>
        <dbReference type="EMBL" id="PWI68374.1"/>
    </source>
</evidence>
<keyword evidence="4" id="KW-0812">Transmembrane</keyword>
<sequence>MEVRKDMDPGGWGSCGLRDGSLTERDRWRQAQAEAATRSTSTVPRTLGAQPGQQGVLYVDLFELFARVLGEEEGKPEGVTIAHKAVDEQHHDFLDECGASALGWIPCRGTRYEQACVLCGVRENRQPGMAMVRLAAPGCVTSGAVPHGRRAKGRWFQDEMRRHGPCLSGSEIRAEKDLALDDERRTTLGRCQAANAREKVTIPAGISCTRRTSMGSWPAVESDVGLPASRVAQPTVQPAFHVSMTRLSRWSLAKGHQQMRRRVVARLEWTESGTAIGSKSQGPKVTRCLPVPQTAMGGQARAFDWLPPSKLPLQAKPEGNSQATGWPLDAHWMAARKLPPTLRRAVASSQASPGQGSRVLAAGVQRRVQGQGLHEPPDGRSSPPAARPPLRMSLQLALAVSPACERVVPELDGGGKIRTWITRGSGSGEPKASSCQVTPVVLSLAGGGFSGHVASELIVGVLPDRVMRAVDRDRRAVGCLRIAAVKIGLDTAARRALPPIVVGLAQQEQQLLARAGPSSGPSEQQRLCPLQPNGAHRQWLCALQCCRAALRGSRRESRHREPPSSPASLRIASSRHQSRRQLLATHGRTQRTCMTRHAVAAACGPCRTRRSNHHAPRLQSDMQLGNQLAHHPCQLACPHSSPARGPALQPSSSQGSTRRGGTSVGRIASLAAIILPGSPERIIRPRDKTWRCNNVHQLSPWQEALVARSSFAARGRDGKGRIRHGPPGGSSSSSGYYLLGPGASGLHASPHILAFPHNDVRRAGSCLAGPRPVPPALWVAAEGSGRPSVAWLSATSPRLGLAKAFLADHHVLLRPSTRPGLSLDQGRTIQIPDCGQPLLWPVPHCPEWAAQNGQLALAAAGRGITRRRNPAAGDATLHVAASVTTGKQPFVEALSPVPDASVCFSFRPRELRPRRGYPVFEPPCSTLVEPSKPQAQPSVPPSCGFHLASGRYRVCACNGLTPSGANVTPHALLAPPSTLCSSSWRAIAAKRSIVQATLGYGQPSSPSGLPGIFAGVSSGTVNTFIDNEVLCQSPAGDPRRLGVSLLGAVHQLAAASDQYKHMLLDTASGYDTAIYFRCGASLTWPAAALIRDTVYLDGGDIWWSPGLDSGKLGTVVNDGNLQGIILAYNLSDSFSPDTNVTQLLLKNEFSKARGGKLDSISSEPNFQDGALLGNDAEFFLYGGTMLKNSALYEEPAADTILKYTAYQYGVDKPLFKTGLLDARLDNGVNRYVSYGAGVSAPSENMAWYFSGLTAPGRGPFYSNSNNASTRALNVSNTLISLDLTTQLSEKWSNDTLPDKIKGRSNAEVVWVPVGKRGILVVLGGVVYPEWAWTTKSHASSDEDASKKQSPEFMRTIDIYDVDSKKWYQQSTKDGPSTRARGCAVVGTAADRSSFNIYYYGGFDGIHPANDFYDDVWVLSLPSFTWTQLSNGTSLHARAGHKCFMPYPDQMMVFGGYPPTPGALPSCLDKGPIVLYNITSGQWLDSYDPAKYGKYAVHEKVYSAIGGDASGGATKTKPASGWDTAALGDVFATKYDTSKITTYWPYKSATPTGRPDLPQQDGGSSSKKNVIIPAVVVPVVALIGAGLVAFWCMRRRRRGGSSVSKDSTDEAGNRIRSWIRGQNGGAKSFTVTSSEAAYPSPTPEMAKVTALYPPVSPEPDPSVHHEMADTQVAELGDTSPPAELHDTGLTPVEVIQKHSNFGRNSTRSPSNPSHSSFSGLGDNTSFVSGSSARIDSPVVPHTSLQMGSLGDTRPTPPPVPESPVRGNVEDDEPIGSPGPVSPPTSGDARGEDYLSAGEVASASRKKSIFRENDEDMGGAR</sequence>
<name>A0A2U3E1K9_PURLI</name>
<accession>A0A2U3E1K9</accession>
<evidence type="ECO:0000256" key="1">
    <source>
        <dbReference type="ARBA" id="ARBA00022441"/>
    </source>
</evidence>
<keyword evidence="1" id="KW-0880">Kelch repeat</keyword>
<feature type="compositionally biased region" description="Low complexity" evidence="3">
    <location>
        <begin position="651"/>
        <end position="663"/>
    </location>
</feature>
<dbReference type="EMBL" id="LCWV01000015">
    <property type="protein sequence ID" value="PWI68374.1"/>
    <property type="molecule type" value="Genomic_DNA"/>
</dbReference>